<dbReference type="InterPro" id="IPR005828">
    <property type="entry name" value="MFS_sugar_transport-like"/>
</dbReference>
<feature type="domain" description="Major facilitator superfamily (MFS) profile" evidence="6">
    <location>
        <begin position="50"/>
        <end position="457"/>
    </location>
</feature>
<dbReference type="InterPro" id="IPR005829">
    <property type="entry name" value="Sugar_transporter_CS"/>
</dbReference>
<dbReference type="Pfam" id="PF00083">
    <property type="entry name" value="Sugar_tr"/>
    <property type="match status" value="1"/>
</dbReference>
<keyword evidence="2 5" id="KW-0812">Transmembrane</keyword>
<evidence type="ECO:0000256" key="4">
    <source>
        <dbReference type="ARBA" id="ARBA00023136"/>
    </source>
</evidence>
<evidence type="ECO:0000313" key="8">
    <source>
        <dbReference type="Proteomes" id="UP000057737"/>
    </source>
</evidence>
<dbReference type="AlphaFoldDB" id="A0A109K319"/>
<reference evidence="7 8" key="1">
    <citation type="submission" date="2015-11" db="EMBL/GenBank/DDBJ databases">
        <title>Draft Genome Sequence of the Strain BR 10303 (Bradyrhizobium sp.) isolated from nodules of Centrolobium paraense.</title>
        <authorList>
            <person name="Zelli J.E."/>
            <person name="Simoes-Araujo J.L."/>
            <person name="Barauna A.C."/>
            <person name="Silva K."/>
        </authorList>
    </citation>
    <scope>NUCLEOTIDE SEQUENCE [LARGE SCALE GENOMIC DNA]</scope>
    <source>
        <strain evidence="7 8">BR 10303</strain>
    </source>
</reference>
<feature type="transmembrane region" description="Helical" evidence="5">
    <location>
        <begin position="55"/>
        <end position="76"/>
    </location>
</feature>
<keyword evidence="4 5" id="KW-0472">Membrane</keyword>
<evidence type="ECO:0000256" key="5">
    <source>
        <dbReference type="SAM" id="Phobius"/>
    </source>
</evidence>
<feature type="transmembrane region" description="Helical" evidence="5">
    <location>
        <begin position="115"/>
        <end position="133"/>
    </location>
</feature>
<dbReference type="GO" id="GO:0046943">
    <property type="term" value="F:carboxylic acid transmembrane transporter activity"/>
    <property type="evidence" value="ECO:0007669"/>
    <property type="project" value="TreeGrafter"/>
</dbReference>
<dbReference type="InterPro" id="IPR036259">
    <property type="entry name" value="MFS_trans_sf"/>
</dbReference>
<feature type="transmembrane region" description="Helical" evidence="5">
    <location>
        <begin position="430"/>
        <end position="453"/>
    </location>
</feature>
<keyword evidence="3 5" id="KW-1133">Transmembrane helix</keyword>
<dbReference type="Proteomes" id="UP000057737">
    <property type="component" value="Unassembled WGS sequence"/>
</dbReference>
<dbReference type="Gene3D" id="1.20.1250.20">
    <property type="entry name" value="MFS general substrate transporter like domains"/>
    <property type="match status" value="1"/>
</dbReference>
<protein>
    <recommendedName>
        <fullName evidence="6">Major facilitator superfamily (MFS) profile domain-containing protein</fullName>
    </recommendedName>
</protein>
<feature type="transmembrane region" description="Helical" evidence="5">
    <location>
        <begin position="314"/>
        <end position="335"/>
    </location>
</feature>
<comment type="subcellular location">
    <subcellularLocation>
        <location evidence="1">Membrane</location>
        <topology evidence="1">Multi-pass membrane protein</topology>
    </subcellularLocation>
</comment>
<feature type="transmembrane region" description="Helical" evidence="5">
    <location>
        <begin position="88"/>
        <end position="108"/>
    </location>
</feature>
<evidence type="ECO:0000313" key="7">
    <source>
        <dbReference type="EMBL" id="KWV59906.1"/>
    </source>
</evidence>
<dbReference type="PROSITE" id="PS00216">
    <property type="entry name" value="SUGAR_TRANSPORT_1"/>
    <property type="match status" value="1"/>
</dbReference>
<dbReference type="OrthoDB" id="9784658at2"/>
<dbReference type="SUPFAM" id="SSF103473">
    <property type="entry name" value="MFS general substrate transporter"/>
    <property type="match status" value="1"/>
</dbReference>
<evidence type="ECO:0000259" key="6">
    <source>
        <dbReference type="PROSITE" id="PS50850"/>
    </source>
</evidence>
<gene>
    <name evidence="7" type="ORF">AS156_02825</name>
</gene>
<evidence type="ECO:0000256" key="1">
    <source>
        <dbReference type="ARBA" id="ARBA00004141"/>
    </source>
</evidence>
<evidence type="ECO:0000256" key="2">
    <source>
        <dbReference type="ARBA" id="ARBA00022692"/>
    </source>
</evidence>
<proteinExistence type="predicted"/>
<evidence type="ECO:0000256" key="3">
    <source>
        <dbReference type="ARBA" id="ARBA00022989"/>
    </source>
</evidence>
<dbReference type="PANTHER" id="PTHR23508:SF10">
    <property type="entry name" value="CARBOXYLIC ACID TRANSPORTER PROTEIN HOMOLOG"/>
    <property type="match status" value="1"/>
</dbReference>
<keyword evidence="8" id="KW-1185">Reference proteome</keyword>
<accession>A0A109K319</accession>
<dbReference type="InterPro" id="IPR020846">
    <property type="entry name" value="MFS_dom"/>
</dbReference>
<dbReference type="RefSeq" id="WP_066501181.1">
    <property type="nucleotide sequence ID" value="NZ_LNCU01000024.1"/>
</dbReference>
<comment type="caution">
    <text evidence="7">The sequence shown here is derived from an EMBL/GenBank/DDBJ whole genome shotgun (WGS) entry which is preliminary data.</text>
</comment>
<dbReference type="GO" id="GO:0005886">
    <property type="term" value="C:plasma membrane"/>
    <property type="evidence" value="ECO:0007669"/>
    <property type="project" value="TreeGrafter"/>
</dbReference>
<dbReference type="PANTHER" id="PTHR23508">
    <property type="entry name" value="CARBOXYLIC ACID TRANSPORTER PROTEIN HOMOLOG"/>
    <property type="match status" value="1"/>
</dbReference>
<feature type="transmembrane region" description="Helical" evidence="5">
    <location>
        <begin position="342"/>
        <end position="360"/>
    </location>
</feature>
<feature type="transmembrane region" description="Helical" evidence="5">
    <location>
        <begin position="404"/>
        <end position="424"/>
    </location>
</feature>
<name>A0A109K319_9BRAD</name>
<organism evidence="7 8">
    <name type="scientific">Bradyrhizobium macuxiense</name>
    <dbReference type="NCBI Taxonomy" id="1755647"/>
    <lineage>
        <taxon>Bacteria</taxon>
        <taxon>Pseudomonadati</taxon>
        <taxon>Pseudomonadota</taxon>
        <taxon>Alphaproteobacteria</taxon>
        <taxon>Hyphomicrobiales</taxon>
        <taxon>Nitrobacteraceae</taxon>
        <taxon>Bradyrhizobium</taxon>
    </lineage>
</organism>
<dbReference type="EMBL" id="LNCU01000024">
    <property type="protein sequence ID" value="KWV59906.1"/>
    <property type="molecule type" value="Genomic_DNA"/>
</dbReference>
<feature type="transmembrane region" description="Helical" evidence="5">
    <location>
        <begin position="200"/>
        <end position="219"/>
    </location>
</feature>
<feature type="transmembrane region" description="Helical" evidence="5">
    <location>
        <begin position="366"/>
        <end position="383"/>
    </location>
</feature>
<dbReference type="PROSITE" id="PS50850">
    <property type="entry name" value="MFS"/>
    <property type="match status" value="1"/>
</dbReference>
<sequence length="466" mass="51017">MSSITADDLSAPTAVPADSDIGPLEQQHLQHANYRAVAGGTEVTRTHWHIATANALGWGFDGMDGVIFALITPMVIKEFSLSLPEYRSGMQIALFVGIAGLYFWPWLADRFGRRTLLAVNIALFSLLMPVAAMSPTFTIFVIARSVLFFALNGEWSLGSMLVAETWPARLRGRVISITRSAWCLGASLAGAITGLVAANFGWRIAVLVPGVIALLAIYVRSSCPESPYWVRAQDRKRRISETLARGGTVSDDDRVWFGKAKSVGIRQVFMPDVLPATLVALSVACASTCIYGTVGAWMPLYLATEKHWSTAEYSLFYVFYGLCGFVGLCVVGWLIDRIGRRRTFIVALIEGAIFMTLWVYSESHVMLWAFGLAWCLGFLGFWGPATTLTAEIFPTRIRGAANGVVWAIAYLVGFVLFPFVTIALQQHTGSFALAFLCIPVLMIAMAIGVFLFVPEHSGKELNEIIE</sequence>
<feature type="transmembrane region" description="Helical" evidence="5">
    <location>
        <begin position="273"/>
        <end position="294"/>
    </location>
</feature>